<keyword evidence="5" id="KW-1185">Reference proteome</keyword>
<protein>
    <submittedName>
        <fullName evidence="6">G_PROTEIN_RECEP_F2_4 domain-containing protein</fullName>
    </submittedName>
</protein>
<evidence type="ECO:0000313" key="5">
    <source>
        <dbReference type="Proteomes" id="UP000268014"/>
    </source>
</evidence>
<reference evidence="6" key="1">
    <citation type="submission" date="2017-02" db="UniProtKB">
        <authorList>
            <consortium name="WormBaseParasite"/>
        </authorList>
    </citation>
    <scope>IDENTIFICATION</scope>
</reference>
<feature type="transmembrane region" description="Helical" evidence="2">
    <location>
        <begin position="148"/>
        <end position="165"/>
    </location>
</feature>
<accession>A0A0N4VTN2</accession>
<evidence type="ECO:0000313" key="6">
    <source>
        <dbReference type="WBParaSite" id="HPLM_0000064901-mRNA-1"/>
    </source>
</evidence>
<evidence type="ECO:0000256" key="3">
    <source>
        <dbReference type="SAM" id="SignalP"/>
    </source>
</evidence>
<dbReference type="OrthoDB" id="5828915at2759"/>
<gene>
    <name evidence="4" type="ORF">HPLM_LOCUS650</name>
</gene>
<dbReference type="Proteomes" id="UP000268014">
    <property type="component" value="Unassembled WGS sequence"/>
</dbReference>
<feature type="transmembrane region" description="Helical" evidence="2">
    <location>
        <begin position="258"/>
        <end position="283"/>
    </location>
</feature>
<feature type="transmembrane region" description="Helical" evidence="2">
    <location>
        <begin position="114"/>
        <end position="136"/>
    </location>
</feature>
<evidence type="ECO:0000313" key="4">
    <source>
        <dbReference type="EMBL" id="VDO05976.1"/>
    </source>
</evidence>
<feature type="transmembrane region" description="Helical" evidence="2">
    <location>
        <begin position="217"/>
        <end position="238"/>
    </location>
</feature>
<feature type="region of interest" description="Disordered" evidence="1">
    <location>
        <begin position="330"/>
        <end position="365"/>
    </location>
</feature>
<proteinExistence type="predicted"/>
<dbReference type="Gene3D" id="1.20.1070.10">
    <property type="entry name" value="Rhodopsin 7-helix transmembrane proteins"/>
    <property type="match status" value="1"/>
</dbReference>
<keyword evidence="2" id="KW-0812">Transmembrane</keyword>
<keyword evidence="2" id="KW-0472">Membrane</keyword>
<dbReference type="OMA" id="NIMHNDE"/>
<name>A0A0N4VTN2_HAEPC</name>
<evidence type="ECO:0000256" key="1">
    <source>
        <dbReference type="SAM" id="MobiDB-lite"/>
    </source>
</evidence>
<keyword evidence="2" id="KW-1133">Transmembrane helix</keyword>
<feature type="transmembrane region" description="Helical" evidence="2">
    <location>
        <begin position="177"/>
        <end position="196"/>
    </location>
</feature>
<feature type="compositionally biased region" description="Pro residues" evidence="1">
    <location>
        <begin position="344"/>
        <end position="354"/>
    </location>
</feature>
<reference evidence="4 5" key="2">
    <citation type="submission" date="2018-11" db="EMBL/GenBank/DDBJ databases">
        <authorList>
            <consortium name="Pathogen Informatics"/>
        </authorList>
    </citation>
    <scope>NUCLEOTIDE SEQUENCE [LARGE SCALE GENOMIC DNA]</scope>
    <source>
        <strain evidence="4 5">MHpl1</strain>
    </source>
</reference>
<keyword evidence="3" id="KW-0732">Signal</keyword>
<feature type="signal peptide" evidence="3">
    <location>
        <begin position="1"/>
        <end position="19"/>
    </location>
</feature>
<feature type="compositionally biased region" description="Basic and acidic residues" evidence="1">
    <location>
        <begin position="330"/>
        <end position="343"/>
    </location>
</feature>
<dbReference type="EMBL" id="UZAF01000539">
    <property type="protein sequence ID" value="VDO05976.1"/>
    <property type="molecule type" value="Genomic_DNA"/>
</dbReference>
<evidence type="ECO:0000256" key="2">
    <source>
        <dbReference type="SAM" id="Phobius"/>
    </source>
</evidence>
<sequence length="394" mass="43918">MENHFIVLILIAIWETGLPEDPCICDLATTDGVIPCLFEVDENYTLTSSSCTCLNSTFVMELNTTSGIISCYDPSPEVPNPCADWNTDGICDDELNLRCTATVLSSSQIKIVKYALYFLAFWIILWCVVTVIVNILHKNNGHQRIIHLFEEIAIALLAVVIFVLNTSFSSNQNICKFVAIFAHFFMVLINAAFLMESTFAKTMVHGNSKKNGSAFPVLNYILPVLIALIPTLVTYFVMKNHYALSGRFCFSTAPGDMFWAFVIPNWILIFLAGLQSQLSCLACDKTSATQDQQQCFWAKKSAKSLLMFALLLFTLWLLVLFAGNEQPDLKDDGEAAPVPDKKPPSPVPEPPAVPFVPESKDQPGRTESSYFYAWLTSSDRSKRASDILFRPKIA</sequence>
<feature type="transmembrane region" description="Helical" evidence="2">
    <location>
        <begin position="304"/>
        <end position="323"/>
    </location>
</feature>
<dbReference type="WBParaSite" id="HPLM_0000064901-mRNA-1">
    <property type="protein sequence ID" value="HPLM_0000064901-mRNA-1"/>
    <property type="gene ID" value="HPLM_0000064901"/>
</dbReference>
<dbReference type="AlphaFoldDB" id="A0A0N4VTN2"/>
<feature type="chain" id="PRO_5043123217" evidence="3">
    <location>
        <begin position="20"/>
        <end position="394"/>
    </location>
</feature>
<organism evidence="6">
    <name type="scientific">Haemonchus placei</name>
    <name type="common">Barber's pole worm</name>
    <dbReference type="NCBI Taxonomy" id="6290"/>
    <lineage>
        <taxon>Eukaryota</taxon>
        <taxon>Metazoa</taxon>
        <taxon>Ecdysozoa</taxon>
        <taxon>Nematoda</taxon>
        <taxon>Chromadorea</taxon>
        <taxon>Rhabditida</taxon>
        <taxon>Rhabditina</taxon>
        <taxon>Rhabditomorpha</taxon>
        <taxon>Strongyloidea</taxon>
        <taxon>Trichostrongylidae</taxon>
        <taxon>Haemonchus</taxon>
    </lineage>
</organism>